<protein>
    <submittedName>
        <fullName evidence="7">Dioxygenase</fullName>
    </submittedName>
</protein>
<dbReference type="GO" id="GO:0016702">
    <property type="term" value="F:oxidoreductase activity, acting on single donors with incorporation of molecular oxygen, incorporation of two atoms of oxygen"/>
    <property type="evidence" value="ECO:0007669"/>
    <property type="project" value="UniProtKB-ARBA"/>
</dbReference>
<dbReference type="SUPFAM" id="SSF53213">
    <property type="entry name" value="LigB-like"/>
    <property type="match status" value="1"/>
</dbReference>
<dbReference type="PANTHER" id="PTHR30096:SF0">
    <property type="entry name" value="4,5-DOPA DIOXYGENASE EXTRADIOL-LIKE PROTEIN"/>
    <property type="match status" value="1"/>
</dbReference>
<evidence type="ECO:0000313" key="7">
    <source>
        <dbReference type="EMBL" id="MBN8743709.1"/>
    </source>
</evidence>
<dbReference type="InterPro" id="IPR014436">
    <property type="entry name" value="Extradiol_dOase_DODA"/>
</dbReference>
<dbReference type="InterPro" id="IPR004183">
    <property type="entry name" value="Xdiol_dOase_suB"/>
</dbReference>
<comment type="cofactor">
    <cofactor evidence="1">
        <name>Zn(2+)</name>
        <dbReference type="ChEBI" id="CHEBI:29105"/>
    </cofactor>
</comment>
<dbReference type="PIRSF" id="PIRSF006157">
    <property type="entry name" value="Doxgns_DODA"/>
    <property type="match status" value="1"/>
</dbReference>
<dbReference type="Proteomes" id="UP000664800">
    <property type="component" value="Unassembled WGS sequence"/>
</dbReference>
<evidence type="ECO:0000259" key="6">
    <source>
        <dbReference type="Pfam" id="PF02900"/>
    </source>
</evidence>
<evidence type="ECO:0000256" key="5">
    <source>
        <dbReference type="ARBA" id="ARBA00023002"/>
    </source>
</evidence>
<feature type="domain" description="Extradiol ring-cleavage dioxygenase class III enzyme subunit B" evidence="6">
    <location>
        <begin position="31"/>
        <end position="246"/>
    </location>
</feature>
<keyword evidence="4" id="KW-0862">Zinc</keyword>
<dbReference type="Pfam" id="PF02900">
    <property type="entry name" value="LigB"/>
    <property type="match status" value="1"/>
</dbReference>
<sequence>MPDQRMPTLFVSHGSPMLPLEPGSAGPMLQALGQALPRPEIILAFSPHWMARQPILGTSTRPATLHDFGGFDRALYALQYPAPGAPQWAARIEALLREAGWGVHEDPQRGLDHGVWSPLRLMLPQADIPVMPLAMPWPLDAALAYRLGAALAPLTEQGVLLFGTGSLTHNLHEFQPSARTDDPPAAYVQAFVEWMRGMIDRGDTPALLDYRRRAPHAARAHPTDEHLLPLFWALGAAGEGATPRHHAGGVHYGNLSMDAWEFVAA</sequence>
<keyword evidence="3" id="KW-0479">Metal-binding</keyword>
<proteinExistence type="inferred from homology"/>
<name>A0A8I1SWL1_THIA3</name>
<keyword evidence="5" id="KW-0560">Oxidoreductase</keyword>
<evidence type="ECO:0000256" key="2">
    <source>
        <dbReference type="ARBA" id="ARBA00007581"/>
    </source>
</evidence>
<dbReference type="CDD" id="cd07363">
    <property type="entry name" value="45_DOPA_Dioxygenase"/>
    <property type="match status" value="1"/>
</dbReference>
<dbReference type="EMBL" id="JAFKMR010000013">
    <property type="protein sequence ID" value="MBN8743709.1"/>
    <property type="molecule type" value="Genomic_DNA"/>
</dbReference>
<dbReference type="GO" id="GO:0008198">
    <property type="term" value="F:ferrous iron binding"/>
    <property type="evidence" value="ECO:0007669"/>
    <property type="project" value="InterPro"/>
</dbReference>
<evidence type="ECO:0000256" key="3">
    <source>
        <dbReference type="ARBA" id="ARBA00022723"/>
    </source>
</evidence>
<evidence type="ECO:0000256" key="1">
    <source>
        <dbReference type="ARBA" id="ARBA00001947"/>
    </source>
</evidence>
<gene>
    <name evidence="7" type="ORF">J0I24_05310</name>
</gene>
<evidence type="ECO:0000313" key="8">
    <source>
        <dbReference type="Proteomes" id="UP000664800"/>
    </source>
</evidence>
<dbReference type="AlphaFoldDB" id="A0A8I1SWL1"/>
<dbReference type="Gene3D" id="3.40.830.10">
    <property type="entry name" value="LigB-like"/>
    <property type="match status" value="1"/>
</dbReference>
<dbReference type="GO" id="GO:0008270">
    <property type="term" value="F:zinc ion binding"/>
    <property type="evidence" value="ECO:0007669"/>
    <property type="project" value="InterPro"/>
</dbReference>
<organism evidence="7 8">
    <name type="scientific">Thiomonas arsenitoxydans (strain DSM 22701 / CIP 110005 / 3As)</name>
    <dbReference type="NCBI Taxonomy" id="426114"/>
    <lineage>
        <taxon>Bacteria</taxon>
        <taxon>Pseudomonadati</taxon>
        <taxon>Pseudomonadota</taxon>
        <taxon>Betaproteobacteria</taxon>
        <taxon>Burkholderiales</taxon>
        <taxon>Thiomonas</taxon>
    </lineage>
</organism>
<reference evidence="7" key="1">
    <citation type="submission" date="2021-02" db="EMBL/GenBank/DDBJ databases">
        <title>Thiocyanate and organic carbon inputs drive convergent selection for specific autotrophic Afipia and Thiobacillus strains within complex microbiomes.</title>
        <authorList>
            <person name="Huddy R.J."/>
            <person name="Sachdeva R."/>
            <person name="Kadzinga F."/>
            <person name="Kantor R.S."/>
            <person name="Harrison S.T.L."/>
            <person name="Banfield J.F."/>
        </authorList>
    </citation>
    <scope>NUCLEOTIDE SEQUENCE</scope>
    <source>
        <strain evidence="7">SCN18_13_7_16_R3_B_64_19</strain>
    </source>
</reference>
<dbReference type="PANTHER" id="PTHR30096">
    <property type="entry name" value="4,5-DOPA DIOXYGENASE EXTRADIOL-LIKE PROTEIN"/>
    <property type="match status" value="1"/>
</dbReference>
<accession>A0A8I1SWL1</accession>
<dbReference type="RefSeq" id="WP_276728825.1">
    <property type="nucleotide sequence ID" value="NZ_JAFKMR010000013.1"/>
</dbReference>
<evidence type="ECO:0000256" key="4">
    <source>
        <dbReference type="ARBA" id="ARBA00022833"/>
    </source>
</evidence>
<keyword evidence="7" id="KW-0223">Dioxygenase</keyword>
<comment type="caution">
    <text evidence="7">The sequence shown here is derived from an EMBL/GenBank/DDBJ whole genome shotgun (WGS) entry which is preliminary data.</text>
</comment>
<comment type="similarity">
    <text evidence="2">Belongs to the DODA-type extradiol aromatic ring-opening dioxygenase family.</text>
</comment>